<reference evidence="1 2" key="1">
    <citation type="submission" date="2019-05" db="EMBL/GenBank/DDBJ databases">
        <title>Another draft genome of Portunus trituberculatus and its Hox gene families provides insights of decapod evolution.</title>
        <authorList>
            <person name="Jeong J.-H."/>
            <person name="Song I."/>
            <person name="Kim S."/>
            <person name="Choi T."/>
            <person name="Kim D."/>
            <person name="Ryu S."/>
            <person name="Kim W."/>
        </authorList>
    </citation>
    <scope>NUCLEOTIDE SEQUENCE [LARGE SCALE GENOMIC DNA]</scope>
    <source>
        <tissue evidence="1">Muscle</tissue>
    </source>
</reference>
<dbReference type="Proteomes" id="UP000324222">
    <property type="component" value="Unassembled WGS sequence"/>
</dbReference>
<comment type="caution">
    <text evidence="1">The sequence shown here is derived from an EMBL/GenBank/DDBJ whole genome shotgun (WGS) entry which is preliminary data.</text>
</comment>
<evidence type="ECO:0000313" key="1">
    <source>
        <dbReference type="EMBL" id="MPC38773.1"/>
    </source>
</evidence>
<evidence type="ECO:0000313" key="2">
    <source>
        <dbReference type="Proteomes" id="UP000324222"/>
    </source>
</evidence>
<sequence>MREIRLGDGDEVRCESKGQEEVRNDNMIQKGREGKWCGLSQIILRWERCRRWTMEGDEMGELVS</sequence>
<keyword evidence="2" id="KW-1185">Reference proteome</keyword>
<gene>
    <name evidence="1" type="ORF">E2C01_032287</name>
</gene>
<proteinExistence type="predicted"/>
<protein>
    <submittedName>
        <fullName evidence="1">Uncharacterized protein</fullName>
    </submittedName>
</protein>
<organism evidence="1 2">
    <name type="scientific">Portunus trituberculatus</name>
    <name type="common">Swimming crab</name>
    <name type="synonym">Neptunus trituberculatus</name>
    <dbReference type="NCBI Taxonomy" id="210409"/>
    <lineage>
        <taxon>Eukaryota</taxon>
        <taxon>Metazoa</taxon>
        <taxon>Ecdysozoa</taxon>
        <taxon>Arthropoda</taxon>
        <taxon>Crustacea</taxon>
        <taxon>Multicrustacea</taxon>
        <taxon>Malacostraca</taxon>
        <taxon>Eumalacostraca</taxon>
        <taxon>Eucarida</taxon>
        <taxon>Decapoda</taxon>
        <taxon>Pleocyemata</taxon>
        <taxon>Brachyura</taxon>
        <taxon>Eubrachyura</taxon>
        <taxon>Portunoidea</taxon>
        <taxon>Portunidae</taxon>
        <taxon>Portuninae</taxon>
        <taxon>Portunus</taxon>
    </lineage>
</organism>
<dbReference type="EMBL" id="VSRR010004168">
    <property type="protein sequence ID" value="MPC38773.1"/>
    <property type="molecule type" value="Genomic_DNA"/>
</dbReference>
<dbReference type="AlphaFoldDB" id="A0A5B7F0Y9"/>
<accession>A0A5B7F0Y9</accession>
<name>A0A5B7F0Y9_PORTR</name>